<reference evidence="12" key="1">
    <citation type="submission" date="2021-02" db="EMBL/GenBank/DDBJ databases">
        <authorList>
            <person name="Nowell W R."/>
        </authorList>
    </citation>
    <scope>NUCLEOTIDE SEQUENCE</scope>
    <source>
        <strain evidence="12">Ploen Becks lab</strain>
    </source>
</reference>
<protein>
    <recommendedName>
        <fullName evidence="10">Glutaredoxin-2, mitochondrial</fullName>
    </recommendedName>
</protein>
<dbReference type="GO" id="GO:0015038">
    <property type="term" value="F:glutathione disulfide oxidoreductase activity"/>
    <property type="evidence" value="ECO:0007669"/>
    <property type="project" value="TreeGrafter"/>
</dbReference>
<dbReference type="Gene3D" id="3.40.30.10">
    <property type="entry name" value="Glutaredoxin"/>
    <property type="match status" value="1"/>
</dbReference>
<comment type="caution">
    <text evidence="12">The sequence shown here is derived from an EMBL/GenBank/DDBJ whole genome shotgun (WGS) entry which is preliminary data.</text>
</comment>
<evidence type="ECO:0000256" key="4">
    <source>
        <dbReference type="ARBA" id="ARBA00022982"/>
    </source>
</evidence>
<evidence type="ECO:0000256" key="9">
    <source>
        <dbReference type="ARBA" id="ARBA00038558"/>
    </source>
</evidence>
<evidence type="ECO:0000256" key="1">
    <source>
        <dbReference type="ARBA" id="ARBA00002549"/>
    </source>
</evidence>
<dbReference type="GO" id="GO:0005737">
    <property type="term" value="C:cytoplasm"/>
    <property type="evidence" value="ECO:0007669"/>
    <property type="project" value="TreeGrafter"/>
</dbReference>
<dbReference type="PROSITE" id="PS51354">
    <property type="entry name" value="GLUTAREDOXIN_2"/>
    <property type="match status" value="1"/>
</dbReference>
<dbReference type="CDD" id="cd03419">
    <property type="entry name" value="GRX_GRXh_1_2_like"/>
    <property type="match status" value="1"/>
</dbReference>
<dbReference type="InterPro" id="IPR011767">
    <property type="entry name" value="GLR_AS"/>
</dbReference>
<keyword evidence="3" id="KW-0813">Transport</keyword>
<dbReference type="InterPro" id="IPR011899">
    <property type="entry name" value="Glutaredoxin_euk/vir"/>
</dbReference>
<dbReference type="PANTHER" id="PTHR45694">
    <property type="entry name" value="GLUTAREDOXIN 2"/>
    <property type="match status" value="1"/>
</dbReference>
<dbReference type="InterPro" id="IPR014025">
    <property type="entry name" value="Glutaredoxin_subgr"/>
</dbReference>
<dbReference type="PANTHER" id="PTHR45694:SF18">
    <property type="entry name" value="GLUTAREDOXIN-1-RELATED"/>
    <property type="match status" value="1"/>
</dbReference>
<accession>A0A813YSU8</accession>
<dbReference type="InterPro" id="IPR036249">
    <property type="entry name" value="Thioredoxin-like_sf"/>
</dbReference>
<dbReference type="AlphaFoldDB" id="A0A813YSU8"/>
<dbReference type="Proteomes" id="UP000663879">
    <property type="component" value="Unassembled WGS sequence"/>
</dbReference>
<dbReference type="InterPro" id="IPR002109">
    <property type="entry name" value="Glutaredoxin"/>
</dbReference>
<keyword evidence="4" id="KW-0249">Electron transport</keyword>
<dbReference type="PRINTS" id="PR00160">
    <property type="entry name" value="GLUTAREDOXIN"/>
</dbReference>
<dbReference type="NCBIfam" id="TIGR02180">
    <property type="entry name" value="GRX_euk"/>
    <property type="match status" value="1"/>
</dbReference>
<evidence type="ECO:0000313" key="13">
    <source>
        <dbReference type="Proteomes" id="UP000663879"/>
    </source>
</evidence>
<feature type="domain" description="Glutaredoxin" evidence="11">
    <location>
        <begin position="14"/>
        <end position="77"/>
    </location>
</feature>
<evidence type="ECO:0000256" key="6">
    <source>
        <dbReference type="ARBA" id="ARBA00023206"/>
    </source>
</evidence>
<dbReference type="PROSITE" id="PS00195">
    <property type="entry name" value="GLUTAREDOXIN_1"/>
    <property type="match status" value="1"/>
</dbReference>
<comment type="function">
    <text evidence="1">Has a glutathione-disulfide oxidoreductase activity in the presence of NADPH and glutathione reductase. Reduces low molecular weight disulfides and proteins.</text>
</comment>
<gene>
    <name evidence="12" type="ORF">OXX778_LOCUS10822</name>
</gene>
<keyword evidence="5" id="KW-1015">Disulfide bond</keyword>
<dbReference type="Pfam" id="PF00462">
    <property type="entry name" value="Glutaredoxin"/>
    <property type="match status" value="1"/>
</dbReference>
<dbReference type="GO" id="GO:0034599">
    <property type="term" value="P:cellular response to oxidative stress"/>
    <property type="evidence" value="ECO:0007669"/>
    <property type="project" value="TreeGrafter"/>
</dbReference>
<name>A0A813YSU8_9BILA</name>
<comment type="subunit">
    <text evidence="9">Monomer; active form. Homodimer; inactive form. The homodimer is probably linked by 1 2Fe-2S cluster.</text>
</comment>
<comment type="function">
    <text evidence="8">Glutathione-dependent oxidoreductase that facilitates the maintenance of mitochondrial redox homeostasis upon induction of apoptosis by oxidative stress. Involved in response to hydrogen peroxide and regulation of apoptosis caused by oxidative stress. Acts as a very efficient catalyst of monothiol reactions because of its high affinity for protein glutathione-mixed disulfides. Can receive electrons not only from glutathione (GSH), but also from thioredoxin reductase supporting both monothiol and dithiol reactions. Efficiently catalyzes both glutathionylation and deglutathionylation of mitochondrial complex I, which in turn regulates the superoxide production by the complex. Overexpression decreases the susceptibility to apoptosis and prevents loss of cardiolipin and cytochrome c release.</text>
</comment>
<evidence type="ECO:0000256" key="2">
    <source>
        <dbReference type="ARBA" id="ARBA00007787"/>
    </source>
</evidence>
<evidence type="ECO:0000256" key="3">
    <source>
        <dbReference type="ARBA" id="ARBA00022448"/>
    </source>
</evidence>
<sequence>MSSFAEEQIKSHKVVVFSKTYCPYCVKAKNVLKKYDIKDIVIIELDNRDDADQMQDYFARVTGARTVPRVFINGKCIGGGDDTARLDSNGQLKELLQACDAI</sequence>
<proteinExistence type="inferred from homology"/>
<dbReference type="SUPFAM" id="SSF52833">
    <property type="entry name" value="Thioredoxin-like"/>
    <property type="match status" value="1"/>
</dbReference>
<dbReference type="OrthoDB" id="418495at2759"/>
<evidence type="ECO:0000313" key="12">
    <source>
        <dbReference type="EMBL" id="CAF0889268.1"/>
    </source>
</evidence>
<organism evidence="12 13">
    <name type="scientific">Brachionus calyciflorus</name>
    <dbReference type="NCBI Taxonomy" id="104777"/>
    <lineage>
        <taxon>Eukaryota</taxon>
        <taxon>Metazoa</taxon>
        <taxon>Spiralia</taxon>
        <taxon>Gnathifera</taxon>
        <taxon>Rotifera</taxon>
        <taxon>Eurotatoria</taxon>
        <taxon>Monogononta</taxon>
        <taxon>Pseudotrocha</taxon>
        <taxon>Ploima</taxon>
        <taxon>Brachionidae</taxon>
        <taxon>Brachionus</taxon>
    </lineage>
</organism>
<comment type="similarity">
    <text evidence="2">Belongs to the glutaredoxin family.</text>
</comment>
<keyword evidence="13" id="KW-1185">Reference proteome</keyword>
<evidence type="ECO:0000256" key="10">
    <source>
        <dbReference type="ARBA" id="ARBA00039819"/>
    </source>
</evidence>
<dbReference type="EMBL" id="CAJNOC010001765">
    <property type="protein sequence ID" value="CAF0889268.1"/>
    <property type="molecule type" value="Genomic_DNA"/>
</dbReference>
<evidence type="ECO:0000256" key="8">
    <source>
        <dbReference type="ARBA" id="ARBA00037470"/>
    </source>
</evidence>
<evidence type="ECO:0000256" key="5">
    <source>
        <dbReference type="ARBA" id="ARBA00023157"/>
    </source>
</evidence>
<keyword evidence="6" id="KW-0318">Glutathionylation</keyword>
<evidence type="ECO:0000259" key="11">
    <source>
        <dbReference type="Pfam" id="PF00462"/>
    </source>
</evidence>
<evidence type="ECO:0000256" key="7">
    <source>
        <dbReference type="ARBA" id="ARBA00023284"/>
    </source>
</evidence>
<dbReference type="FunFam" id="3.40.30.10:FF:000026">
    <property type="entry name" value="Glutaredoxin 2"/>
    <property type="match status" value="1"/>
</dbReference>
<keyword evidence="7" id="KW-0676">Redox-active center</keyword>